<dbReference type="Gene3D" id="1.50.10.20">
    <property type="match status" value="1"/>
</dbReference>
<dbReference type="NCBIfam" id="TIGR03897">
    <property type="entry name" value="lanti_2_LanM"/>
    <property type="match status" value="1"/>
</dbReference>
<dbReference type="EMBL" id="SOCP01000007">
    <property type="protein sequence ID" value="TDV49921.1"/>
    <property type="molecule type" value="Genomic_DNA"/>
</dbReference>
<dbReference type="Proteomes" id="UP000294927">
    <property type="component" value="Unassembled WGS sequence"/>
</dbReference>
<dbReference type="Pfam" id="PF13575">
    <property type="entry name" value="DUF4135"/>
    <property type="match status" value="1"/>
</dbReference>
<organism evidence="3 4">
    <name type="scientific">Actinophytocola oryzae</name>
    <dbReference type="NCBI Taxonomy" id="502181"/>
    <lineage>
        <taxon>Bacteria</taxon>
        <taxon>Bacillati</taxon>
        <taxon>Actinomycetota</taxon>
        <taxon>Actinomycetes</taxon>
        <taxon>Pseudonocardiales</taxon>
        <taxon>Pseudonocardiaceae</taxon>
    </lineage>
</organism>
<dbReference type="AlphaFoldDB" id="A0A4V3FT47"/>
<gene>
    <name evidence="3" type="ORF">CLV71_107269</name>
</gene>
<dbReference type="InterPro" id="IPR017146">
    <property type="entry name" value="Lanti_2_LanM"/>
</dbReference>
<protein>
    <submittedName>
        <fullName evidence="3">Type 2 lantibiotic biosynthesis protein LanM</fullName>
    </submittedName>
</protein>
<proteinExistence type="predicted"/>
<dbReference type="CDD" id="cd04792">
    <property type="entry name" value="LanM-like"/>
    <property type="match status" value="1"/>
</dbReference>
<dbReference type="SMART" id="SM01260">
    <property type="entry name" value="LANC_like"/>
    <property type="match status" value="1"/>
</dbReference>
<name>A0A4V3FT47_9PSEU</name>
<reference evidence="3 4" key="1">
    <citation type="submission" date="2019-03" db="EMBL/GenBank/DDBJ databases">
        <title>Genomic Encyclopedia of Archaeal and Bacterial Type Strains, Phase II (KMG-II): from individual species to whole genera.</title>
        <authorList>
            <person name="Goeker M."/>
        </authorList>
    </citation>
    <scope>NUCLEOTIDE SEQUENCE [LARGE SCALE GENOMIC DNA]</scope>
    <source>
        <strain evidence="3 4">DSM 45499</strain>
    </source>
</reference>
<evidence type="ECO:0000313" key="3">
    <source>
        <dbReference type="EMBL" id="TDV49921.1"/>
    </source>
</evidence>
<keyword evidence="4" id="KW-1185">Reference proteome</keyword>
<evidence type="ECO:0000313" key="4">
    <source>
        <dbReference type="Proteomes" id="UP000294927"/>
    </source>
</evidence>
<comment type="caution">
    <text evidence="3">The sequence shown here is derived from an EMBL/GenBank/DDBJ whole genome shotgun (WGS) entry which is preliminary data.</text>
</comment>
<evidence type="ECO:0000259" key="2">
    <source>
        <dbReference type="Pfam" id="PF13575"/>
    </source>
</evidence>
<dbReference type="InterPro" id="IPR007822">
    <property type="entry name" value="LANC-like"/>
</dbReference>
<dbReference type="Pfam" id="PF05147">
    <property type="entry name" value="LANC_like"/>
    <property type="match status" value="1"/>
</dbReference>
<sequence length="1005" mass="104714">MTCVPGPGSVVDMTPSSPDTGPTTWPNPAWWAPALALHERVTDRGPAVPSDPADLFAVLAADLGADASTVADLRSEAPAALAARTRRPVWVETTERVVRAADPDTDLGQTWRDAFGHVLDPFVADALDRIGAAAPQSLDLPAIGAVLRHDLVSLAVRTLVTELHDWKGAGRLTGADGRARFLCFARAIATTEGLTGLFGRYPVLARLLAQTTDASVTATLELLDRLDADRTLIVATLCGGTDPGAVTAITAGRGDRHDGGRTVAFVDFADGTRIVYKPRDVTTQVRVGEFLALLAEALPGQCPRAVTTIARPGYGWSEFAPARELTGRTGADRFYRRQGALLAVLHLLRATDMHYENVIAAGDTPVLIDTETLFNAELAAGTGDPATDVLSSSVYRTCLLPLMVVGEQGVADLSGLGGDRGGNSPASVVDWLDAGTDSMRITRRELVMTGSANRARIAGADVDPGDHEQALLTGFRQAYDAITTHRADFAALVRTCADLEVRVVTRPSWMYATLLDETTHPDVLRDALDRDEALSVLYAGRAAHPLFGALVTHELAALWNGDVPMFLACARSGELRLPGGRPLPVSLPQAGVSAALATLAGMGEVDRRAQEWIISATLATRRGAPAHPPAGALPNVATTSVVHPDALVTAARAMGDRIVAHAAAGEHVNWLGLEHVDGQWLVLPMGASLGTGYLGVALFLAQLSEVTGIGRYAEYAGRVVADAPAFTQAFTARPELAEAAGWGGMTGLGGITYAFARLACLLDSPVLRDCATHLSEVAAKSAGTTTEPGWSGGLAGCLAAMTAVHTDLGLETAATAARDCADRLADLADRDVGTRPLSFADGLAGVAWALNTFGPQPRHREAGHRAAALVAARARTGGGWCEGGAGLALAASCVPGQASAADVTALADGPPCRDLSLCHGELGVLEVLATLAEAGPRHGPATRALSRRTGQVLELLRRAGPVCGTPGRIPTPSLLTGCAGIGHGMLRLATPREVPSVLLLQPEIR</sequence>
<dbReference type="SUPFAM" id="SSF158745">
    <property type="entry name" value="LanC-like"/>
    <property type="match status" value="1"/>
</dbReference>
<dbReference type="InterPro" id="IPR025410">
    <property type="entry name" value="Lant_dehyd"/>
</dbReference>
<dbReference type="GO" id="GO:0031179">
    <property type="term" value="P:peptide modification"/>
    <property type="evidence" value="ECO:0007669"/>
    <property type="project" value="InterPro"/>
</dbReference>
<feature type="region of interest" description="Disordered" evidence="1">
    <location>
        <begin position="1"/>
        <end position="24"/>
    </location>
</feature>
<feature type="domain" description="Lantibiotic biosynthesis protein dehydration" evidence="2">
    <location>
        <begin position="201"/>
        <end position="567"/>
    </location>
</feature>
<accession>A0A4V3FT47</accession>
<evidence type="ECO:0000256" key="1">
    <source>
        <dbReference type="SAM" id="MobiDB-lite"/>
    </source>
</evidence>
<dbReference type="PIRSF" id="PIRSF037228">
    <property type="entry name" value="Lant_mod_RumM"/>
    <property type="match status" value="1"/>
</dbReference>